<accession>A0A4Y1MUX9</accession>
<proteinExistence type="predicted"/>
<sequence length="56" mass="5873">MLDRTGKHGFPAAAGATSAGEMFPSREPRRPNCSPGAATGAAPKLRWCRYSPEASP</sequence>
<reference evidence="2" key="1">
    <citation type="submission" date="2017-12" db="EMBL/GenBank/DDBJ databases">
        <authorList>
            <person name="Martens C."/>
            <person name="Dahlstrom E."/>
            <person name="Barbian K."/>
            <person name="Sykora L."/>
            <person name="Ricklefs S."/>
            <person name="Bruno D."/>
            <person name="Anzick I."/>
            <person name="Myles I."/>
            <person name="Datta S.K."/>
        </authorList>
    </citation>
    <scope>NUCLEOTIDE SEQUENCE</scope>
    <source>
        <strain evidence="2">AD2</strain>
    </source>
</reference>
<protein>
    <submittedName>
        <fullName evidence="2">Uncharacterized protein</fullName>
    </submittedName>
</protein>
<evidence type="ECO:0000256" key="1">
    <source>
        <dbReference type="SAM" id="MobiDB-lite"/>
    </source>
</evidence>
<organism evidence="2">
    <name type="scientific">Roseomonas mucosa</name>
    <dbReference type="NCBI Taxonomy" id="207340"/>
    <lineage>
        <taxon>Bacteria</taxon>
        <taxon>Pseudomonadati</taxon>
        <taxon>Pseudomonadota</taxon>
        <taxon>Alphaproteobacteria</taxon>
        <taxon>Acetobacterales</taxon>
        <taxon>Roseomonadaceae</taxon>
        <taxon>Roseomonas</taxon>
    </lineage>
</organism>
<gene>
    <name evidence="2" type="ORF">RADP37_05538</name>
</gene>
<name>A0A4Y1MUX9_9PROT</name>
<feature type="region of interest" description="Disordered" evidence="1">
    <location>
        <begin position="1"/>
        <end position="56"/>
    </location>
</feature>
<dbReference type="EMBL" id="CP025189">
    <property type="protein sequence ID" value="AWV21409.1"/>
    <property type="molecule type" value="Genomic_DNA"/>
</dbReference>
<evidence type="ECO:0000313" key="2">
    <source>
        <dbReference type="EMBL" id="AWV21409.1"/>
    </source>
</evidence>
<dbReference type="AlphaFoldDB" id="A0A4Y1MUX9"/>